<comment type="caution">
    <text evidence="1">The sequence shown here is derived from an EMBL/GenBank/DDBJ whole genome shotgun (WGS) entry which is preliminary data.</text>
</comment>
<reference evidence="1 2" key="1">
    <citation type="submission" date="2012-10" db="EMBL/GenBank/DDBJ databases">
        <authorList>
            <person name="Harkins D.M."/>
            <person name="Durkin A.S."/>
            <person name="Brinkac L.M."/>
            <person name="Selengut J.D."/>
            <person name="Sanka R."/>
            <person name="DePew J."/>
            <person name="Purushe J."/>
            <person name="Peacock S.J."/>
            <person name="Thaipadungpanit J."/>
            <person name="Wuthiekanun V.W."/>
            <person name="Day N.P."/>
            <person name="Vinetz J.M."/>
            <person name="Sutton G.G."/>
            <person name="Nelson W.C."/>
            <person name="Fouts D.E."/>
        </authorList>
    </citation>
    <scope>NUCLEOTIDE SEQUENCE [LARGE SCALE GENOMIC DNA]</scope>
    <source>
        <strain evidence="1 2">H1</strain>
    </source>
</reference>
<gene>
    <name evidence="1" type="ORF">LEP1GSC081_2101</name>
</gene>
<evidence type="ECO:0000313" key="2">
    <source>
        <dbReference type="Proteomes" id="UP000006253"/>
    </source>
</evidence>
<sequence length="291" mass="33429">MGNTICKFSFFHFKGLLRSVCIWFLLFLFIFVTPSNAQIQSGVDYSLVYSKDGVIGSLEFNGMTILSESKKENVSGRVSMNVWIFPGENKIKVKGIHKRKKDESAPYLTATLYLAQKEQSYNEGRKIADFEWGEVEGKPNLPFEHEITFSPTEVPPCELWKVAEKIQLTEEDKQKIQKLIIDLHDGLQKKDEKKLLELMEFKTKEYARAYYDSPEEDIKNFKKTILEGVFQMIGGKLDKIDFKKLQYQLISDQKVVAVTSQSGSSPISNKAKGFSMPLYFSKIKGEWILSR</sequence>
<dbReference type="AlphaFoldDB" id="A0A0E2AWS7"/>
<name>A0A0E2AWS7_9LEPT</name>
<dbReference type="EMBL" id="AHMY02000074">
    <property type="protein sequence ID" value="EKO13351.1"/>
    <property type="molecule type" value="Genomic_DNA"/>
</dbReference>
<proteinExistence type="predicted"/>
<accession>A0A0E2AWS7</accession>
<evidence type="ECO:0000313" key="1">
    <source>
        <dbReference type="EMBL" id="EKO13351.1"/>
    </source>
</evidence>
<dbReference type="Proteomes" id="UP000006253">
    <property type="component" value="Unassembled WGS sequence"/>
</dbReference>
<protein>
    <submittedName>
        <fullName evidence="1">Uncharacterized protein</fullName>
    </submittedName>
</protein>
<dbReference type="RefSeq" id="WP_004767230.1">
    <property type="nucleotide sequence ID" value="NZ_AHMY02000074.1"/>
</dbReference>
<organism evidence="1 2">
    <name type="scientific">Leptospira kirschneri str. H1</name>
    <dbReference type="NCBI Taxonomy" id="1049966"/>
    <lineage>
        <taxon>Bacteria</taxon>
        <taxon>Pseudomonadati</taxon>
        <taxon>Spirochaetota</taxon>
        <taxon>Spirochaetia</taxon>
        <taxon>Leptospirales</taxon>
        <taxon>Leptospiraceae</taxon>
        <taxon>Leptospira</taxon>
    </lineage>
</organism>